<keyword evidence="10" id="KW-0418">Kinase</keyword>
<evidence type="ECO:0000256" key="17">
    <source>
        <dbReference type="SAM" id="Phobius"/>
    </source>
</evidence>
<keyword evidence="9" id="KW-0547">Nucleotide-binding</keyword>
<dbReference type="GO" id="GO:0005524">
    <property type="term" value="F:ATP binding"/>
    <property type="evidence" value="ECO:0007669"/>
    <property type="project" value="UniProtKB-KW"/>
</dbReference>
<dbReference type="RefSeq" id="WP_017053510.1">
    <property type="nucleotide sequence ID" value="NZ_AJYW02000298.1"/>
</dbReference>
<dbReference type="InterPro" id="IPR027417">
    <property type="entry name" value="P-loop_NTPase"/>
</dbReference>
<evidence type="ECO:0000256" key="11">
    <source>
        <dbReference type="ARBA" id="ARBA00022840"/>
    </source>
</evidence>
<feature type="transmembrane region" description="Helical" evidence="17">
    <location>
        <begin position="453"/>
        <end position="473"/>
    </location>
</feature>
<dbReference type="CDD" id="cd05387">
    <property type="entry name" value="BY-kinase"/>
    <property type="match status" value="1"/>
</dbReference>
<evidence type="ECO:0000256" key="9">
    <source>
        <dbReference type="ARBA" id="ARBA00022741"/>
    </source>
</evidence>
<feature type="domain" description="AAA" evidence="19">
    <location>
        <begin position="553"/>
        <end position="684"/>
    </location>
</feature>
<name>A0A1E5CMT5_9VIBR</name>
<keyword evidence="22" id="KW-1185">Reference proteome</keyword>
<dbReference type="InterPro" id="IPR032807">
    <property type="entry name" value="GNVR"/>
</dbReference>
<evidence type="ECO:0000256" key="2">
    <source>
        <dbReference type="ARBA" id="ARBA00007316"/>
    </source>
</evidence>
<keyword evidence="7" id="KW-0808">Transferase</keyword>
<dbReference type="Pfam" id="PF02706">
    <property type="entry name" value="Wzz"/>
    <property type="match status" value="1"/>
</dbReference>
<comment type="catalytic activity">
    <reaction evidence="15">
        <text>L-tyrosyl-[protein] + ATP = O-phospho-L-tyrosyl-[protein] + ADP + H(+)</text>
        <dbReference type="Rhea" id="RHEA:10596"/>
        <dbReference type="Rhea" id="RHEA-COMP:10136"/>
        <dbReference type="Rhea" id="RHEA-COMP:20101"/>
        <dbReference type="ChEBI" id="CHEBI:15378"/>
        <dbReference type="ChEBI" id="CHEBI:30616"/>
        <dbReference type="ChEBI" id="CHEBI:46858"/>
        <dbReference type="ChEBI" id="CHEBI:61978"/>
        <dbReference type="ChEBI" id="CHEBI:456216"/>
        <dbReference type="EC" id="2.7.10.2"/>
    </reaction>
</comment>
<dbReference type="GO" id="GO:0005886">
    <property type="term" value="C:plasma membrane"/>
    <property type="evidence" value="ECO:0007669"/>
    <property type="project" value="UniProtKB-SubCell"/>
</dbReference>
<dbReference type="AlphaFoldDB" id="A0A1E5CMT5"/>
<organism evidence="21 22">
    <name type="scientific">Vibrio genomosp. F6 str. FF-238</name>
    <dbReference type="NCBI Taxonomy" id="1191298"/>
    <lineage>
        <taxon>Bacteria</taxon>
        <taxon>Pseudomonadati</taxon>
        <taxon>Pseudomonadota</taxon>
        <taxon>Gammaproteobacteria</taxon>
        <taxon>Vibrionales</taxon>
        <taxon>Vibrionaceae</taxon>
        <taxon>Vibrio</taxon>
    </lineage>
</organism>
<evidence type="ECO:0000259" key="18">
    <source>
        <dbReference type="Pfam" id="PF02706"/>
    </source>
</evidence>
<evidence type="ECO:0000259" key="20">
    <source>
        <dbReference type="Pfam" id="PF13807"/>
    </source>
</evidence>
<dbReference type="NCBIfam" id="TIGR01007">
    <property type="entry name" value="eps_fam"/>
    <property type="match status" value="1"/>
</dbReference>
<evidence type="ECO:0000313" key="21">
    <source>
        <dbReference type="EMBL" id="OEE71116.1"/>
    </source>
</evidence>
<accession>A0A1E5CMT5</accession>
<evidence type="ECO:0000256" key="7">
    <source>
        <dbReference type="ARBA" id="ARBA00022679"/>
    </source>
</evidence>
<comment type="similarity">
    <text evidence="3">Belongs to the etk/wzc family.</text>
</comment>
<dbReference type="SUPFAM" id="SSF52540">
    <property type="entry name" value="P-loop containing nucleoside triphosphate hydrolases"/>
    <property type="match status" value="1"/>
</dbReference>
<evidence type="ECO:0000259" key="19">
    <source>
        <dbReference type="Pfam" id="PF13614"/>
    </source>
</evidence>
<dbReference type="Gene3D" id="3.40.50.300">
    <property type="entry name" value="P-loop containing nucleotide triphosphate hydrolases"/>
    <property type="match status" value="1"/>
</dbReference>
<keyword evidence="8 17" id="KW-0812">Transmembrane</keyword>
<dbReference type="EC" id="2.7.10.2" evidence="4"/>
<comment type="similarity">
    <text evidence="2">Belongs to the CpsD/CapB family.</text>
</comment>
<evidence type="ECO:0000256" key="16">
    <source>
        <dbReference type="SAM" id="Coils"/>
    </source>
</evidence>
<dbReference type="Pfam" id="PF13614">
    <property type="entry name" value="AAA_31"/>
    <property type="match status" value="1"/>
</dbReference>
<evidence type="ECO:0000256" key="8">
    <source>
        <dbReference type="ARBA" id="ARBA00022692"/>
    </source>
</evidence>
<dbReference type="InterPro" id="IPR003856">
    <property type="entry name" value="LPS_length_determ_N"/>
</dbReference>
<sequence>MENSLINNKLNTDEPLNIRHYFTILLNYKWRILLFSIMMTAIAVLIVLSIPSQYTAKASLLIESKQAKAVSIEDVYGIDTKSQEYYLTQIEILKSDRIAEEVIARLNLNSNPEFDPTVEKKPMFGLNIDIFEQFPVLKAFKKEEVPASIEAAAYRNSRLVLAKFKRGLEIRPIRKTQLVSILYTSKDPKLSANIANEIGRVFMDSHIEAKLEVELKANTWLNNRMEELRGKLRTSEAQMQDFLKTEGLVDIKGVESLASQELAELTSQLNKTRDRRVAAETLFLVAQSYSRKDSDLSSLASIPEISNHPIIRDVKLAEVQAERKVSDLSKRYGPKHPSLKSAQAELTSVKRNLNSELRQLLNGINNELQAAKQAEKSLHRELKKRKLEFQTLTVKNAKYSELKREVQTNSELFDLFLSRQKETSASSDFNATIARFTDFANPPLSPSKPNRKLIVVLVFIASFGFACVMAFMADAVNDTFVDIKQVEKQLSLSILGLIPEIKVKGQLKLKSYFDSKFRYLTEAIRTIRTGYLLANTNKEAHVVMVTSSLPEEGKTTSSINLAFSLSQMEKTLLIDCDLRKPSIAHRFDVPGSQPGVTNLLTRTHSYKDCIYTDEESNLDILTAGVLTNNPLELISSEEFKLLINKLKTVYTRIVIDTPPCLAVSDSFMLTQYVDSTILVINAAHTRTKVVRDVVGKLAQQGVRIDGVILNKLNVKKAAHYGGYHQYQSYYGSENS</sequence>
<protein>
    <recommendedName>
        <fullName evidence="4">non-specific protein-tyrosine kinase</fullName>
        <ecNumber evidence="4">2.7.10.2</ecNumber>
    </recommendedName>
</protein>
<dbReference type="Proteomes" id="UP000094165">
    <property type="component" value="Unassembled WGS sequence"/>
</dbReference>
<evidence type="ECO:0000256" key="1">
    <source>
        <dbReference type="ARBA" id="ARBA00004429"/>
    </source>
</evidence>
<evidence type="ECO:0000256" key="5">
    <source>
        <dbReference type="ARBA" id="ARBA00022475"/>
    </source>
</evidence>
<dbReference type="InterPro" id="IPR005702">
    <property type="entry name" value="Wzc-like_C"/>
</dbReference>
<evidence type="ECO:0000256" key="14">
    <source>
        <dbReference type="ARBA" id="ARBA00023137"/>
    </source>
</evidence>
<keyword evidence="5" id="KW-1003">Cell membrane</keyword>
<dbReference type="Pfam" id="PF13807">
    <property type="entry name" value="GNVR"/>
    <property type="match status" value="1"/>
</dbReference>
<evidence type="ECO:0000256" key="13">
    <source>
        <dbReference type="ARBA" id="ARBA00023136"/>
    </source>
</evidence>
<dbReference type="PANTHER" id="PTHR32309:SF13">
    <property type="entry name" value="FERRIC ENTEROBACTIN TRANSPORT PROTEIN FEPE"/>
    <property type="match status" value="1"/>
</dbReference>
<evidence type="ECO:0000256" key="15">
    <source>
        <dbReference type="ARBA" id="ARBA00051245"/>
    </source>
</evidence>
<evidence type="ECO:0000313" key="22">
    <source>
        <dbReference type="Proteomes" id="UP000094165"/>
    </source>
</evidence>
<keyword evidence="12 17" id="KW-1133">Transmembrane helix</keyword>
<dbReference type="GO" id="GO:0004715">
    <property type="term" value="F:non-membrane spanning protein tyrosine kinase activity"/>
    <property type="evidence" value="ECO:0007669"/>
    <property type="project" value="UniProtKB-EC"/>
</dbReference>
<dbReference type="PANTHER" id="PTHR32309">
    <property type="entry name" value="TYROSINE-PROTEIN KINASE"/>
    <property type="match status" value="1"/>
</dbReference>
<comment type="subcellular location">
    <subcellularLocation>
        <location evidence="1">Cell inner membrane</location>
        <topology evidence="1">Multi-pass membrane protein</topology>
    </subcellularLocation>
</comment>
<evidence type="ECO:0000256" key="3">
    <source>
        <dbReference type="ARBA" id="ARBA00008883"/>
    </source>
</evidence>
<feature type="domain" description="Tyrosine-protein kinase G-rich" evidence="20">
    <location>
        <begin position="401"/>
        <end position="472"/>
    </location>
</feature>
<keyword evidence="16" id="KW-0175">Coiled coil</keyword>
<feature type="transmembrane region" description="Helical" evidence="17">
    <location>
        <begin position="30"/>
        <end position="50"/>
    </location>
</feature>
<dbReference type="EMBL" id="AJYW02000298">
    <property type="protein sequence ID" value="OEE71116.1"/>
    <property type="molecule type" value="Genomic_DNA"/>
</dbReference>
<keyword evidence="6" id="KW-0997">Cell inner membrane</keyword>
<evidence type="ECO:0000256" key="10">
    <source>
        <dbReference type="ARBA" id="ARBA00022777"/>
    </source>
</evidence>
<keyword evidence="11" id="KW-0067">ATP-binding</keyword>
<reference evidence="21 22" key="1">
    <citation type="journal article" date="2012" name="Science">
        <title>Ecological populations of bacteria act as socially cohesive units of antibiotic production and resistance.</title>
        <authorList>
            <person name="Cordero O.X."/>
            <person name="Wildschutte H."/>
            <person name="Kirkup B."/>
            <person name="Proehl S."/>
            <person name="Ngo L."/>
            <person name="Hussain F."/>
            <person name="Le Roux F."/>
            <person name="Mincer T."/>
            <person name="Polz M.F."/>
        </authorList>
    </citation>
    <scope>NUCLEOTIDE SEQUENCE [LARGE SCALE GENOMIC DNA]</scope>
    <source>
        <strain evidence="21 22">FF-238</strain>
    </source>
</reference>
<dbReference type="InterPro" id="IPR025669">
    <property type="entry name" value="AAA_dom"/>
</dbReference>
<feature type="coiled-coil region" evidence="16">
    <location>
        <begin position="339"/>
        <end position="385"/>
    </location>
</feature>
<evidence type="ECO:0000256" key="4">
    <source>
        <dbReference type="ARBA" id="ARBA00011903"/>
    </source>
</evidence>
<comment type="caution">
    <text evidence="21">The sequence shown here is derived from an EMBL/GenBank/DDBJ whole genome shotgun (WGS) entry which is preliminary data.</text>
</comment>
<evidence type="ECO:0000256" key="12">
    <source>
        <dbReference type="ARBA" id="ARBA00022989"/>
    </source>
</evidence>
<dbReference type="InterPro" id="IPR050445">
    <property type="entry name" value="Bact_polysacc_biosynth/exp"/>
</dbReference>
<gene>
    <name evidence="21" type="ORF">A130_08285</name>
</gene>
<proteinExistence type="inferred from homology"/>
<feature type="coiled-coil region" evidence="16">
    <location>
        <begin position="225"/>
        <end position="282"/>
    </location>
</feature>
<evidence type="ECO:0000256" key="6">
    <source>
        <dbReference type="ARBA" id="ARBA00022519"/>
    </source>
</evidence>
<feature type="domain" description="Polysaccharide chain length determinant N-terminal" evidence="18">
    <location>
        <begin position="16"/>
        <end position="105"/>
    </location>
</feature>
<keyword evidence="14" id="KW-0829">Tyrosine-protein kinase</keyword>
<keyword evidence="13 17" id="KW-0472">Membrane</keyword>